<dbReference type="PROSITE" id="PS50994">
    <property type="entry name" value="INTEGRASE"/>
    <property type="match status" value="1"/>
</dbReference>
<keyword evidence="8" id="KW-0548">Nucleotidyltransferase</keyword>
<protein>
    <recommendedName>
        <fullName evidence="10">Integrase catalytic domain-containing protein</fullName>
    </recommendedName>
</protein>
<evidence type="ECO:0000313" key="11">
    <source>
        <dbReference type="EMBL" id="CAB0015817.1"/>
    </source>
</evidence>
<accession>A0A6H5HGP6</accession>
<feature type="domain" description="Integrase catalytic" evidence="10">
    <location>
        <begin position="1"/>
        <end position="151"/>
    </location>
</feature>
<evidence type="ECO:0000256" key="8">
    <source>
        <dbReference type="ARBA" id="ARBA00022932"/>
    </source>
</evidence>
<dbReference type="OrthoDB" id="6629252at2759"/>
<keyword evidence="5" id="KW-0460">Magnesium</keyword>
<keyword evidence="3" id="KW-0255">Endonuclease</keyword>
<dbReference type="GO" id="GO:0003964">
    <property type="term" value="F:RNA-directed DNA polymerase activity"/>
    <property type="evidence" value="ECO:0007669"/>
    <property type="project" value="UniProtKB-KW"/>
</dbReference>
<keyword evidence="8" id="KW-0808">Transferase</keyword>
<dbReference type="GO" id="GO:0016787">
    <property type="term" value="F:hydrolase activity"/>
    <property type="evidence" value="ECO:0007669"/>
    <property type="project" value="UniProtKB-KW"/>
</dbReference>
<reference evidence="11 12" key="1">
    <citation type="submission" date="2020-02" db="EMBL/GenBank/DDBJ databases">
        <authorList>
            <person name="Ferguson B K."/>
        </authorList>
    </citation>
    <scope>NUCLEOTIDE SEQUENCE [LARGE SCALE GENOMIC DNA]</scope>
</reference>
<name>A0A6H5HGP6_9HEMI</name>
<evidence type="ECO:0000256" key="2">
    <source>
        <dbReference type="ARBA" id="ARBA00022723"/>
    </source>
</evidence>
<dbReference type="InterPro" id="IPR001584">
    <property type="entry name" value="Integrase_cat-core"/>
</dbReference>
<dbReference type="InterPro" id="IPR039537">
    <property type="entry name" value="Retrotran_Ty1/copia-like"/>
</dbReference>
<evidence type="ECO:0000256" key="1">
    <source>
        <dbReference type="ARBA" id="ARBA00022722"/>
    </source>
</evidence>
<organism evidence="11 12">
    <name type="scientific">Nesidiocoris tenuis</name>
    <dbReference type="NCBI Taxonomy" id="355587"/>
    <lineage>
        <taxon>Eukaryota</taxon>
        <taxon>Metazoa</taxon>
        <taxon>Ecdysozoa</taxon>
        <taxon>Arthropoda</taxon>
        <taxon>Hexapoda</taxon>
        <taxon>Insecta</taxon>
        <taxon>Pterygota</taxon>
        <taxon>Neoptera</taxon>
        <taxon>Paraneoptera</taxon>
        <taxon>Hemiptera</taxon>
        <taxon>Heteroptera</taxon>
        <taxon>Panheteroptera</taxon>
        <taxon>Cimicomorpha</taxon>
        <taxon>Miridae</taxon>
        <taxon>Dicyphina</taxon>
        <taxon>Nesidiocoris</taxon>
    </lineage>
</organism>
<keyword evidence="7" id="KW-0695">RNA-directed DNA polymerase</keyword>
<dbReference type="Pfam" id="PF00665">
    <property type="entry name" value="rve"/>
    <property type="match status" value="1"/>
</dbReference>
<keyword evidence="9" id="KW-0233">DNA recombination</keyword>
<dbReference type="PANTHER" id="PTHR42648:SF11">
    <property type="entry name" value="TRANSPOSON TY4-P GAG-POL POLYPROTEIN"/>
    <property type="match status" value="1"/>
</dbReference>
<keyword evidence="6" id="KW-0229">DNA integration</keyword>
<evidence type="ECO:0000256" key="5">
    <source>
        <dbReference type="ARBA" id="ARBA00022842"/>
    </source>
</evidence>
<evidence type="ECO:0000256" key="4">
    <source>
        <dbReference type="ARBA" id="ARBA00022801"/>
    </source>
</evidence>
<evidence type="ECO:0000256" key="7">
    <source>
        <dbReference type="ARBA" id="ARBA00022918"/>
    </source>
</evidence>
<dbReference type="GO" id="GO:0015074">
    <property type="term" value="P:DNA integration"/>
    <property type="evidence" value="ECO:0007669"/>
    <property type="project" value="UniProtKB-KW"/>
</dbReference>
<dbReference type="InterPro" id="IPR036397">
    <property type="entry name" value="RNaseH_sf"/>
</dbReference>
<evidence type="ECO:0000256" key="6">
    <source>
        <dbReference type="ARBA" id="ARBA00022908"/>
    </source>
</evidence>
<dbReference type="InterPro" id="IPR012337">
    <property type="entry name" value="RNaseH-like_sf"/>
</dbReference>
<keyword evidence="2" id="KW-0479">Metal-binding</keyword>
<evidence type="ECO:0000256" key="3">
    <source>
        <dbReference type="ARBA" id="ARBA00022759"/>
    </source>
</evidence>
<dbReference type="GO" id="GO:0003887">
    <property type="term" value="F:DNA-directed DNA polymerase activity"/>
    <property type="evidence" value="ECO:0007669"/>
    <property type="project" value="UniProtKB-KW"/>
</dbReference>
<feature type="non-terminal residue" evidence="11">
    <location>
        <position position="198"/>
    </location>
</feature>
<keyword evidence="8" id="KW-0239">DNA-directed DNA polymerase</keyword>
<keyword evidence="4" id="KW-0378">Hydrolase</keyword>
<evidence type="ECO:0000256" key="9">
    <source>
        <dbReference type="ARBA" id="ARBA00023172"/>
    </source>
</evidence>
<dbReference type="Gene3D" id="3.30.420.10">
    <property type="entry name" value="Ribonuclease H-like superfamily/Ribonuclease H"/>
    <property type="match status" value="1"/>
</dbReference>
<dbReference type="GO" id="GO:0003676">
    <property type="term" value="F:nucleic acid binding"/>
    <property type="evidence" value="ECO:0007669"/>
    <property type="project" value="InterPro"/>
</dbReference>
<proteinExistence type="predicted"/>
<dbReference type="GO" id="GO:0046872">
    <property type="term" value="F:metal ion binding"/>
    <property type="evidence" value="ECO:0007669"/>
    <property type="project" value="UniProtKB-KW"/>
</dbReference>
<dbReference type="AlphaFoldDB" id="A0A6H5HGP6"/>
<sequence length="198" mass="22341">MEEKSIGGSNYFLTIVDDFTRYTQVYFLCSKDEVYDRISEFITQAERETGLKLKAIRSDNGTEFVNQRVEKLLKSKGIKHQRSVVMVPQQNGVVERAQRFIAERARCTLADAGLPKCYWAEAVSTAVYLNNRSPTKSVKNMMPIEAWTGKLLSGPVEGGNHLLAKDLSRLTGAVCRLADLRVDHMEYAYLKALALFLP</sequence>
<dbReference type="GO" id="GO:0004519">
    <property type="term" value="F:endonuclease activity"/>
    <property type="evidence" value="ECO:0007669"/>
    <property type="project" value="UniProtKB-KW"/>
</dbReference>
<dbReference type="EMBL" id="CADCXU010029568">
    <property type="protein sequence ID" value="CAB0015817.1"/>
    <property type="molecule type" value="Genomic_DNA"/>
</dbReference>
<evidence type="ECO:0000259" key="10">
    <source>
        <dbReference type="PROSITE" id="PS50994"/>
    </source>
</evidence>
<dbReference type="GO" id="GO:0006310">
    <property type="term" value="P:DNA recombination"/>
    <property type="evidence" value="ECO:0007669"/>
    <property type="project" value="UniProtKB-KW"/>
</dbReference>
<gene>
    <name evidence="11" type="ORF">NTEN_LOCUS20157</name>
</gene>
<evidence type="ECO:0000313" key="12">
    <source>
        <dbReference type="Proteomes" id="UP000479000"/>
    </source>
</evidence>
<dbReference type="SUPFAM" id="SSF53098">
    <property type="entry name" value="Ribonuclease H-like"/>
    <property type="match status" value="1"/>
</dbReference>
<keyword evidence="1" id="KW-0540">Nuclease</keyword>
<keyword evidence="12" id="KW-1185">Reference proteome</keyword>
<dbReference type="PANTHER" id="PTHR42648">
    <property type="entry name" value="TRANSPOSASE, PUTATIVE-RELATED"/>
    <property type="match status" value="1"/>
</dbReference>
<dbReference type="Proteomes" id="UP000479000">
    <property type="component" value="Unassembled WGS sequence"/>
</dbReference>